<keyword evidence="1" id="KW-0812">Transmembrane</keyword>
<accession>A0A1V9FEH4</accession>
<evidence type="ECO:0000313" key="3">
    <source>
        <dbReference type="EMBL" id="OQP56764.1"/>
    </source>
</evidence>
<dbReference type="InterPro" id="IPR008969">
    <property type="entry name" value="CarboxyPept-like_regulatory"/>
</dbReference>
<dbReference type="InterPro" id="IPR023996">
    <property type="entry name" value="TonB-dep_OMP_SusC/RagA"/>
</dbReference>
<dbReference type="EMBL" id="LWBP01000196">
    <property type="protein sequence ID" value="OQP56764.1"/>
    <property type="molecule type" value="Genomic_DNA"/>
</dbReference>
<dbReference type="GO" id="GO:0009279">
    <property type="term" value="C:cell outer membrane"/>
    <property type="evidence" value="ECO:0007669"/>
    <property type="project" value="UniProtKB-SubCell"/>
</dbReference>
<protein>
    <submittedName>
        <fullName evidence="3">SusC/RagA family TonB-linked outer membrane protein</fullName>
    </submittedName>
</protein>
<evidence type="ECO:0000256" key="1">
    <source>
        <dbReference type="PROSITE-ProRule" id="PRU01360"/>
    </source>
</evidence>
<dbReference type="SUPFAM" id="SSF49464">
    <property type="entry name" value="Carboxypeptidase regulatory domain-like"/>
    <property type="match status" value="1"/>
</dbReference>
<comment type="caution">
    <text evidence="3">The sequence shown here is derived from an EMBL/GenBank/DDBJ whole genome shotgun (WGS) entry which is preliminary data.</text>
</comment>
<keyword evidence="1" id="KW-0998">Cell outer membrane</keyword>
<dbReference type="OrthoDB" id="9768177at2"/>
<sequence length="1063" mass="119169">MKNCKRDLLFRRHCFAPQNLLAIFLNILALALISLPARADSMVNGFYFGMPGKPASNRFALIVNGKITDDKGNPIGEVTIAERGTENITMSKADGTFSLTVVNEKAVLVFSHVGYTQQEVAVKGKQYIQVKLVLSSLSMDSTIVVGYGRQKKQSLVGAISQVKGDVLQRTGGVSSLGAALTGNLPGVITVATQGTPGAEDPRIYIRGQSTWNNSDPLILVDGIERPMNSVDIGSVETISVLKDASATAVFGVKGANGVILITTKRGREGKAEIRFTGNATVKIPSKLASKHDAYDAIRIRNQAIERELGVSPSSWYSYVPYAELEKYRHPANQEEAERYPNIDWQKQLVKDHVMSYNGSLNISGGSPLVKYFTSVDYLHEGDIIKKIDNGKSYKPGYGFDRVNARTNLDFNLTRSTVLTANLAGSYGVKQDAYGQDSWEYRIWQSIYNNAPNIYYPRYSDGGWGYFPLETVSTINSLAVMGNNGVRKTTTTRITTDFTLRQDLSALLKGLAAKGTLSFDNSFVSQGGIYDNGNIQQEYIDPVTGEKKYSQYLGTNQFDWIPPRWNPNPDAVQNGATYRKLFYQLQVDYARRFGRHDVTAMGMFSRDKYATGSEFEHFREDWVSRVTYNYDGRYFAEFNGAYNGSEKFGPNYRFAFFPSAAAGWMISNERFMQNQTFLNTLKLRASYGQVGNDNVNGRWLYMTTWTYGGNAPLGSSAGQNSPYTWWAEARTSSGNPDIHWEKVTKTNFGLDYAFLNGLISGSVEVFNDYRTDILLAGTSRSVPSYFGVQPATANVGKVRNKGYEIELRLNKTLPKGIRLWANFAMTHAKDRIIEGEDALLLDEYQKRAGKSIGQAYSYVSSGFYNTWDEVYGSIRLNTYDNQKLPGNLNMIDYNGDGVIDNKDRVPYGYPERPQNTYNATVGFEWKGFSAFVQFYGVNNINRYLQLVSFSGQYHYDNVYKQGSYWTKDNPNADVPMPRYASVMPYYGTTYLYDGSYLRLKNAEVAYTFKLAQLQHIGINMFRIYLNGDNLLLWTKMPDDREVSMGAATAYPTIRRINLGCNVTF</sequence>
<gene>
    <name evidence="3" type="ORF">A4R26_25270</name>
</gene>
<reference evidence="4" key="1">
    <citation type="submission" date="2016-04" db="EMBL/GenBank/DDBJ databases">
        <authorList>
            <person name="Chen L."/>
            <person name="Zhuang W."/>
            <person name="Wang G."/>
        </authorList>
    </citation>
    <scope>NUCLEOTIDE SEQUENCE [LARGE SCALE GENOMIC DNA]</scope>
    <source>
        <strain evidence="4">208</strain>
    </source>
</reference>
<proteinExistence type="inferred from homology"/>
<comment type="subcellular location">
    <subcellularLocation>
        <location evidence="1">Cell outer membrane</location>
        <topology evidence="1">Multi-pass membrane protein</topology>
    </subcellularLocation>
</comment>
<keyword evidence="4" id="KW-1185">Reference proteome</keyword>
<dbReference type="Pfam" id="PF13715">
    <property type="entry name" value="CarbopepD_reg_2"/>
    <property type="match status" value="1"/>
</dbReference>
<dbReference type="InterPro" id="IPR023997">
    <property type="entry name" value="TonB-dep_OMP_SusC/RagA_CS"/>
</dbReference>
<dbReference type="PROSITE" id="PS52016">
    <property type="entry name" value="TONB_DEPENDENT_REC_3"/>
    <property type="match status" value="1"/>
</dbReference>
<dbReference type="STRING" id="550983.A4R26_25270"/>
<dbReference type="Pfam" id="PF07715">
    <property type="entry name" value="Plug"/>
    <property type="match status" value="1"/>
</dbReference>
<dbReference type="AlphaFoldDB" id="A0A1V9FEH4"/>
<dbReference type="NCBIfam" id="TIGR04056">
    <property type="entry name" value="OMP_RagA_SusC"/>
    <property type="match status" value="1"/>
</dbReference>
<dbReference type="Proteomes" id="UP000192276">
    <property type="component" value="Unassembled WGS sequence"/>
</dbReference>
<keyword evidence="1" id="KW-1134">Transmembrane beta strand</keyword>
<keyword evidence="1" id="KW-0813">Transport</keyword>
<dbReference type="NCBIfam" id="TIGR04057">
    <property type="entry name" value="SusC_RagA_signa"/>
    <property type="match status" value="1"/>
</dbReference>
<dbReference type="Gene3D" id="2.60.40.1120">
    <property type="entry name" value="Carboxypeptidase-like, regulatory domain"/>
    <property type="match status" value="1"/>
</dbReference>
<dbReference type="InterPro" id="IPR037066">
    <property type="entry name" value="Plug_dom_sf"/>
</dbReference>
<name>A0A1V9FEH4_9BACT</name>
<organism evidence="3 4">
    <name type="scientific">Niastella populi</name>
    <dbReference type="NCBI Taxonomy" id="550983"/>
    <lineage>
        <taxon>Bacteria</taxon>
        <taxon>Pseudomonadati</taxon>
        <taxon>Bacteroidota</taxon>
        <taxon>Chitinophagia</taxon>
        <taxon>Chitinophagales</taxon>
        <taxon>Chitinophagaceae</taxon>
        <taxon>Niastella</taxon>
    </lineage>
</organism>
<dbReference type="RefSeq" id="WP_081168071.1">
    <property type="nucleotide sequence ID" value="NZ_LWBP01000196.1"/>
</dbReference>
<evidence type="ECO:0000313" key="4">
    <source>
        <dbReference type="Proteomes" id="UP000192276"/>
    </source>
</evidence>
<dbReference type="InterPro" id="IPR039426">
    <property type="entry name" value="TonB-dep_rcpt-like"/>
</dbReference>
<dbReference type="FunFam" id="2.170.130.10:FF:000003">
    <property type="entry name" value="SusC/RagA family TonB-linked outer membrane protein"/>
    <property type="match status" value="1"/>
</dbReference>
<keyword evidence="1" id="KW-0472">Membrane</keyword>
<evidence type="ECO:0000259" key="2">
    <source>
        <dbReference type="Pfam" id="PF07715"/>
    </source>
</evidence>
<dbReference type="InterPro" id="IPR012910">
    <property type="entry name" value="Plug_dom"/>
</dbReference>
<feature type="domain" description="TonB-dependent receptor plug" evidence="2">
    <location>
        <begin position="152"/>
        <end position="258"/>
    </location>
</feature>
<dbReference type="SUPFAM" id="SSF56935">
    <property type="entry name" value="Porins"/>
    <property type="match status" value="1"/>
</dbReference>
<dbReference type="Gene3D" id="2.170.130.10">
    <property type="entry name" value="TonB-dependent receptor, plug domain"/>
    <property type="match status" value="1"/>
</dbReference>
<comment type="similarity">
    <text evidence="1">Belongs to the TonB-dependent receptor family.</text>
</comment>